<name>A0A4T0UIX8_9NEIS</name>
<evidence type="ECO:0000256" key="1">
    <source>
        <dbReference type="SAM" id="MobiDB-lite"/>
    </source>
</evidence>
<evidence type="ECO:0008006" key="4">
    <source>
        <dbReference type="Google" id="ProtNLM"/>
    </source>
</evidence>
<dbReference type="InterPro" id="IPR010985">
    <property type="entry name" value="Ribbon_hlx_hlx"/>
</dbReference>
<comment type="caution">
    <text evidence="2">The sequence shown here is derived from an EMBL/GenBank/DDBJ whole genome shotgun (WGS) entry which is preliminary data.</text>
</comment>
<reference evidence="2 3" key="1">
    <citation type="submission" date="2019-04" db="EMBL/GenBank/DDBJ databases">
        <title>Crenobacter sp. nov.</title>
        <authorList>
            <person name="Shi S."/>
        </authorList>
    </citation>
    <scope>NUCLEOTIDE SEQUENCE [LARGE SCALE GENOMIC DNA]</scope>
    <source>
        <strain evidence="2 3">GY 70310</strain>
    </source>
</reference>
<dbReference type="SUPFAM" id="SSF47598">
    <property type="entry name" value="Ribbon-helix-helix"/>
    <property type="match status" value="1"/>
</dbReference>
<dbReference type="RefSeq" id="WP_136555859.1">
    <property type="nucleotide sequence ID" value="NZ_STGJ01000028.1"/>
</dbReference>
<keyword evidence="3" id="KW-1185">Reference proteome</keyword>
<accession>A0A4T0UIX8</accession>
<dbReference type="Pfam" id="PF09274">
    <property type="entry name" value="ParG"/>
    <property type="match status" value="1"/>
</dbReference>
<protein>
    <recommendedName>
        <fullName evidence="4">Plasmid segregation centromere-binding protein ParG</fullName>
    </recommendedName>
</protein>
<proteinExistence type="predicted"/>
<dbReference type="OrthoDB" id="1494791at2"/>
<feature type="region of interest" description="Disordered" evidence="1">
    <location>
        <begin position="1"/>
        <end position="31"/>
    </location>
</feature>
<dbReference type="EMBL" id="STGJ01000028">
    <property type="protein sequence ID" value="TIC78489.1"/>
    <property type="molecule type" value="Genomic_DNA"/>
</dbReference>
<dbReference type="GO" id="GO:0006355">
    <property type="term" value="P:regulation of DNA-templated transcription"/>
    <property type="evidence" value="ECO:0007669"/>
    <property type="project" value="InterPro"/>
</dbReference>
<gene>
    <name evidence="2" type="ORF">E5K04_16055</name>
</gene>
<organism evidence="2 3">
    <name type="scientific">Crenobacter intestini</name>
    <dbReference type="NCBI Taxonomy" id="2563443"/>
    <lineage>
        <taxon>Bacteria</taxon>
        <taxon>Pseudomonadati</taxon>
        <taxon>Pseudomonadota</taxon>
        <taxon>Betaproteobacteria</taxon>
        <taxon>Neisseriales</taxon>
        <taxon>Neisseriaceae</taxon>
        <taxon>Crenobacter</taxon>
    </lineage>
</organism>
<dbReference type="Proteomes" id="UP000308891">
    <property type="component" value="Unassembled WGS sequence"/>
</dbReference>
<evidence type="ECO:0000313" key="3">
    <source>
        <dbReference type="Proteomes" id="UP000308891"/>
    </source>
</evidence>
<evidence type="ECO:0000313" key="2">
    <source>
        <dbReference type="EMBL" id="TIC78489.1"/>
    </source>
</evidence>
<dbReference type="InterPro" id="IPR015354">
    <property type="entry name" value="DNA_partition_ParG"/>
</dbReference>
<dbReference type="AlphaFoldDB" id="A0A4T0UIX8"/>
<dbReference type="InterPro" id="IPR013321">
    <property type="entry name" value="Arc_rbn_hlx_hlx"/>
</dbReference>
<sequence length="77" mass="8778">MNKKITIGTKPTNRQASADEWVSNRTAEPEPAPTTIKMKRLTIDVSEELHRRIKATCAQRGSKMADEVRELLEKHFS</sequence>
<dbReference type="Gene3D" id="1.10.1220.10">
    <property type="entry name" value="Met repressor-like"/>
    <property type="match status" value="1"/>
</dbReference>